<evidence type="ECO:0000313" key="2">
    <source>
        <dbReference type="EMBL" id="GAG99581.1"/>
    </source>
</evidence>
<feature type="transmembrane region" description="Helical" evidence="1">
    <location>
        <begin position="136"/>
        <end position="156"/>
    </location>
</feature>
<sequence length="268" mass="29391">RFKYALRVVGEFEVLSEIGEISLKTTEGRGVVRLKDVAQIQDSIKERQGITKLNEKESIGILVRKESGANTVEATRKTHEVLEDIKKENPGTEILVVSEQARYIEEAISSVLRSIIFGGILAFFVLFIFLQDLKTPIIIAVVIPISIIATFNLLYFRDITLNIMSLGGLALGVGMLVDNSIVVSESIFRHKSLGKNLLDAAFTGTKEVGMAVTASTLTTISVFLPVIYVHGVAGQLFKDQAFTVTFALLSSLVVSLTLLPMLFSRKVE</sequence>
<dbReference type="GO" id="GO:0042910">
    <property type="term" value="F:xenobiotic transmembrane transporter activity"/>
    <property type="evidence" value="ECO:0007669"/>
    <property type="project" value="TreeGrafter"/>
</dbReference>
<keyword evidence="1" id="KW-0812">Transmembrane</keyword>
<feature type="transmembrane region" description="Helical" evidence="1">
    <location>
        <begin position="208"/>
        <end position="229"/>
    </location>
</feature>
<dbReference type="Gene3D" id="3.30.2090.10">
    <property type="entry name" value="Multidrug efflux transporter AcrB TolC docking domain, DN and DC subdomains"/>
    <property type="match status" value="1"/>
</dbReference>
<comment type="caution">
    <text evidence="2">The sequence shown here is derived from an EMBL/GenBank/DDBJ whole genome shotgun (WGS) entry which is preliminary data.</text>
</comment>
<proteinExistence type="predicted"/>
<dbReference type="SUPFAM" id="SSF82866">
    <property type="entry name" value="Multidrug efflux transporter AcrB transmembrane domain"/>
    <property type="match status" value="1"/>
</dbReference>
<dbReference type="PANTHER" id="PTHR32063">
    <property type="match status" value="1"/>
</dbReference>
<protein>
    <recommendedName>
        <fullName evidence="3">SSD domain-containing protein</fullName>
    </recommendedName>
</protein>
<evidence type="ECO:0008006" key="3">
    <source>
        <dbReference type="Google" id="ProtNLM"/>
    </source>
</evidence>
<dbReference type="PANTHER" id="PTHR32063:SF0">
    <property type="entry name" value="SWARMING MOTILITY PROTEIN SWRC"/>
    <property type="match status" value="1"/>
</dbReference>
<dbReference type="InterPro" id="IPR027463">
    <property type="entry name" value="AcrB_DN_DC_subdom"/>
</dbReference>
<dbReference type="Pfam" id="PF00873">
    <property type="entry name" value="ACR_tran"/>
    <property type="match status" value="1"/>
</dbReference>
<reference evidence="2" key="1">
    <citation type="journal article" date="2014" name="Front. Microbiol.">
        <title>High frequency of phylogenetically diverse reductive dehalogenase-homologous genes in deep subseafloor sedimentary metagenomes.</title>
        <authorList>
            <person name="Kawai M."/>
            <person name="Futagami T."/>
            <person name="Toyoda A."/>
            <person name="Takaki Y."/>
            <person name="Nishi S."/>
            <person name="Hori S."/>
            <person name="Arai W."/>
            <person name="Tsubouchi T."/>
            <person name="Morono Y."/>
            <person name="Uchiyama I."/>
            <person name="Ito T."/>
            <person name="Fujiyama A."/>
            <person name="Inagaki F."/>
            <person name="Takami H."/>
        </authorList>
    </citation>
    <scope>NUCLEOTIDE SEQUENCE</scope>
    <source>
        <strain evidence="2">Expedition CK06-06</strain>
    </source>
</reference>
<feature type="non-terminal residue" evidence="2">
    <location>
        <position position="1"/>
    </location>
</feature>
<feature type="transmembrane region" description="Helical" evidence="1">
    <location>
        <begin position="241"/>
        <end position="263"/>
    </location>
</feature>
<evidence type="ECO:0000256" key="1">
    <source>
        <dbReference type="SAM" id="Phobius"/>
    </source>
</evidence>
<dbReference type="AlphaFoldDB" id="X1DT57"/>
<feature type="transmembrane region" description="Helical" evidence="1">
    <location>
        <begin position="168"/>
        <end position="188"/>
    </location>
</feature>
<dbReference type="GO" id="GO:0005886">
    <property type="term" value="C:plasma membrane"/>
    <property type="evidence" value="ECO:0007669"/>
    <property type="project" value="TreeGrafter"/>
</dbReference>
<keyword evidence="1" id="KW-0472">Membrane</keyword>
<feature type="non-terminal residue" evidence="2">
    <location>
        <position position="268"/>
    </location>
</feature>
<gene>
    <name evidence="2" type="ORF">S01H4_51454</name>
</gene>
<feature type="transmembrane region" description="Helical" evidence="1">
    <location>
        <begin position="111"/>
        <end position="130"/>
    </location>
</feature>
<name>X1DT57_9ZZZZ</name>
<organism evidence="2">
    <name type="scientific">marine sediment metagenome</name>
    <dbReference type="NCBI Taxonomy" id="412755"/>
    <lineage>
        <taxon>unclassified sequences</taxon>
        <taxon>metagenomes</taxon>
        <taxon>ecological metagenomes</taxon>
    </lineage>
</organism>
<dbReference type="Gene3D" id="1.20.1640.10">
    <property type="entry name" value="Multidrug efflux transporter AcrB transmembrane domain"/>
    <property type="match status" value="1"/>
</dbReference>
<dbReference type="InterPro" id="IPR001036">
    <property type="entry name" value="Acrflvin-R"/>
</dbReference>
<dbReference type="PRINTS" id="PR00702">
    <property type="entry name" value="ACRIFLAVINRP"/>
</dbReference>
<keyword evidence="1" id="KW-1133">Transmembrane helix</keyword>
<dbReference type="EMBL" id="BART01029300">
    <property type="protein sequence ID" value="GAG99581.1"/>
    <property type="molecule type" value="Genomic_DNA"/>
</dbReference>
<accession>X1DT57</accession>